<dbReference type="InterPro" id="IPR000515">
    <property type="entry name" value="MetI-like"/>
</dbReference>
<feature type="domain" description="ABC transmembrane type-1" evidence="9">
    <location>
        <begin position="60"/>
        <end position="264"/>
    </location>
</feature>
<feature type="transmembrane region" description="Helical" evidence="8">
    <location>
        <begin position="138"/>
        <end position="164"/>
    </location>
</feature>
<dbReference type="EMBL" id="ABWK02000009">
    <property type="protein sequence ID" value="EEX69758.1"/>
    <property type="molecule type" value="Genomic_DNA"/>
</dbReference>
<comment type="similarity">
    <text evidence="2">Belongs to the binding-protein-dependent transport system permease family. CysTW subfamily.</text>
</comment>
<keyword evidence="11" id="KW-1185">Reference proteome</keyword>
<evidence type="ECO:0000256" key="6">
    <source>
        <dbReference type="ARBA" id="ARBA00022989"/>
    </source>
</evidence>
<evidence type="ECO:0000256" key="4">
    <source>
        <dbReference type="ARBA" id="ARBA00022475"/>
    </source>
</evidence>
<dbReference type="Pfam" id="PF00528">
    <property type="entry name" value="BPD_transp_1"/>
    <property type="match status" value="1"/>
</dbReference>
<evidence type="ECO:0000256" key="2">
    <source>
        <dbReference type="ARBA" id="ARBA00007069"/>
    </source>
</evidence>
<evidence type="ECO:0000256" key="1">
    <source>
        <dbReference type="ARBA" id="ARBA00004651"/>
    </source>
</evidence>
<dbReference type="GO" id="GO:0055085">
    <property type="term" value="P:transmembrane transport"/>
    <property type="evidence" value="ECO:0007669"/>
    <property type="project" value="InterPro"/>
</dbReference>
<keyword evidence="6 8" id="KW-1133">Transmembrane helix</keyword>
<dbReference type="Proteomes" id="UP000003671">
    <property type="component" value="Unassembled WGS sequence"/>
</dbReference>
<proteinExistence type="inferred from homology"/>
<organism evidence="10 11">
    <name type="scientific">Mitsuokella multacida DSM 20544</name>
    <dbReference type="NCBI Taxonomy" id="500635"/>
    <lineage>
        <taxon>Bacteria</taxon>
        <taxon>Bacillati</taxon>
        <taxon>Bacillota</taxon>
        <taxon>Negativicutes</taxon>
        <taxon>Selenomonadales</taxon>
        <taxon>Selenomonadaceae</taxon>
        <taxon>Mitsuokella</taxon>
    </lineage>
</organism>
<feature type="transmembrane region" description="Helical" evidence="8">
    <location>
        <begin position="243"/>
        <end position="263"/>
    </location>
</feature>
<keyword evidence="5 8" id="KW-0812">Transmembrane</keyword>
<dbReference type="HOGENOM" id="CLU_016047_18_3_9"/>
<dbReference type="PROSITE" id="PS50928">
    <property type="entry name" value="ABC_TM1"/>
    <property type="match status" value="1"/>
</dbReference>
<dbReference type="CDD" id="cd06261">
    <property type="entry name" value="TM_PBP2"/>
    <property type="match status" value="1"/>
</dbReference>
<dbReference type="AlphaFoldDB" id="C9KKV8"/>
<name>C9KKV8_9FIRM</name>
<dbReference type="PANTHER" id="PTHR42929">
    <property type="entry name" value="INNER MEMBRANE ABC TRANSPORTER PERMEASE PROTEIN YDCU-RELATED-RELATED"/>
    <property type="match status" value="1"/>
</dbReference>
<keyword evidence="4" id="KW-1003">Cell membrane</keyword>
<dbReference type="GeneID" id="93480936"/>
<evidence type="ECO:0000256" key="7">
    <source>
        <dbReference type="ARBA" id="ARBA00023136"/>
    </source>
</evidence>
<dbReference type="STRING" id="500635.MITSMUL_03809"/>
<evidence type="ECO:0000256" key="8">
    <source>
        <dbReference type="RuleBase" id="RU363032"/>
    </source>
</evidence>
<dbReference type="InterPro" id="IPR035906">
    <property type="entry name" value="MetI-like_sf"/>
</dbReference>
<dbReference type="PANTHER" id="PTHR42929:SF1">
    <property type="entry name" value="INNER MEMBRANE ABC TRANSPORTER PERMEASE PROTEIN YDCU-RELATED"/>
    <property type="match status" value="1"/>
</dbReference>
<evidence type="ECO:0000313" key="11">
    <source>
        <dbReference type="Proteomes" id="UP000003671"/>
    </source>
</evidence>
<dbReference type="RefSeq" id="WP_005840101.1">
    <property type="nucleotide sequence ID" value="NZ_GG697141.2"/>
</dbReference>
<protein>
    <submittedName>
        <fullName evidence="10">ABC transporter, permease protein</fullName>
    </submittedName>
</protein>
<evidence type="ECO:0000313" key="10">
    <source>
        <dbReference type="EMBL" id="EEX69758.1"/>
    </source>
</evidence>
<gene>
    <name evidence="10" type="ORF">MITSMUL_03809</name>
</gene>
<evidence type="ECO:0000256" key="3">
    <source>
        <dbReference type="ARBA" id="ARBA00022448"/>
    </source>
</evidence>
<dbReference type="PATRIC" id="fig|500635.8.peg.1173"/>
<keyword evidence="3 8" id="KW-0813">Transport</keyword>
<sequence length="284" mass="31464">MMHDSKGVARLFAAPFAIWAAIFIVLPLFFVFYHGLTDGQGAFTLANLWEAVQLEYLQALGLSVELALISTLICLVLAYPLCMILQQIKRGRMLLIFLLFLLPLWMNSLLTTMAWQTILEKNGIINMVLHALALPEVTLINTPLAIVIGMVYNFLPYMVLPLYVSLSHIDKSIIEAAHDLGAGHWQTFRRIVFPLSLPGVISGCTMVFIPALTTFVISALLGGNKILLIGNIIEQEFTAAYDWQLGSALSMILMVFIILNIVLEAFSGHDAEEKVEQAEQGVKS</sequence>
<reference evidence="10" key="1">
    <citation type="submission" date="2009-09" db="EMBL/GenBank/DDBJ databases">
        <authorList>
            <person name="Weinstock G."/>
            <person name="Sodergren E."/>
            <person name="Clifton S."/>
            <person name="Fulton L."/>
            <person name="Fulton B."/>
            <person name="Courtney L."/>
            <person name="Fronick C."/>
            <person name="Harrison M."/>
            <person name="Strong C."/>
            <person name="Farmer C."/>
            <person name="Delahaunty K."/>
            <person name="Markovic C."/>
            <person name="Hall O."/>
            <person name="Minx P."/>
            <person name="Tomlinson C."/>
            <person name="Mitreva M."/>
            <person name="Nelson J."/>
            <person name="Hou S."/>
            <person name="Wollam A."/>
            <person name="Pepin K.H."/>
            <person name="Johnson M."/>
            <person name="Bhonagiri V."/>
            <person name="Nash W.E."/>
            <person name="Warren W."/>
            <person name="Chinwalla A."/>
            <person name="Mardis E.R."/>
            <person name="Wilson R.K."/>
        </authorList>
    </citation>
    <scope>NUCLEOTIDE SEQUENCE [LARGE SCALE GENOMIC DNA]</scope>
    <source>
        <strain evidence="10">DSM 20544</strain>
    </source>
</reference>
<feature type="transmembrane region" description="Helical" evidence="8">
    <location>
        <begin position="12"/>
        <end position="36"/>
    </location>
</feature>
<comment type="subcellular location">
    <subcellularLocation>
        <location evidence="1 8">Cell membrane</location>
        <topology evidence="1 8">Multi-pass membrane protein</topology>
    </subcellularLocation>
</comment>
<dbReference type="SUPFAM" id="SSF161098">
    <property type="entry name" value="MetI-like"/>
    <property type="match status" value="1"/>
</dbReference>
<accession>C9KKV8</accession>
<dbReference type="eggNOG" id="COG1176">
    <property type="taxonomic scope" value="Bacteria"/>
</dbReference>
<evidence type="ECO:0000259" key="9">
    <source>
        <dbReference type="PROSITE" id="PS50928"/>
    </source>
</evidence>
<dbReference type="Gene3D" id="1.10.3720.10">
    <property type="entry name" value="MetI-like"/>
    <property type="match status" value="1"/>
</dbReference>
<keyword evidence="7 8" id="KW-0472">Membrane</keyword>
<feature type="transmembrane region" description="Helical" evidence="8">
    <location>
        <begin position="56"/>
        <end position="82"/>
    </location>
</feature>
<evidence type="ECO:0000256" key="5">
    <source>
        <dbReference type="ARBA" id="ARBA00022692"/>
    </source>
</evidence>
<dbReference type="GO" id="GO:0005886">
    <property type="term" value="C:plasma membrane"/>
    <property type="evidence" value="ECO:0007669"/>
    <property type="project" value="UniProtKB-SubCell"/>
</dbReference>
<comment type="caution">
    <text evidence="10">The sequence shown here is derived from an EMBL/GenBank/DDBJ whole genome shotgun (WGS) entry which is preliminary data.</text>
</comment>
<feature type="transmembrane region" description="Helical" evidence="8">
    <location>
        <begin position="199"/>
        <end position="223"/>
    </location>
</feature>
<feature type="transmembrane region" description="Helical" evidence="8">
    <location>
        <begin position="94"/>
        <end position="118"/>
    </location>
</feature>